<evidence type="ECO:0000313" key="7">
    <source>
        <dbReference type="EMBL" id="AIZ56419.1"/>
    </source>
</evidence>
<feature type="binding site" evidence="5">
    <location>
        <position position="164"/>
    </location>
    <ligand>
        <name>dimethylallyl phosphate</name>
        <dbReference type="ChEBI" id="CHEBI:88052"/>
    </ligand>
</feature>
<evidence type="ECO:0000256" key="5">
    <source>
        <dbReference type="HAMAP-Rule" id="MF_01984"/>
    </source>
</evidence>
<evidence type="ECO:0000313" key="8">
    <source>
        <dbReference type="Proteomes" id="UP000030787"/>
    </source>
</evidence>
<reference evidence="7 8" key="1">
    <citation type="journal article" date="2014" name="Appl. Environ. Microbiol.">
        <title>Comparative Genome Analysis of 'Candidatus Methanoplasma termitum' Indicates a New Mode of Energy Metabolism in the Seventh Order of Methanogens.</title>
        <authorList>
            <person name="Lang K."/>
            <person name="Schuldes J."/>
            <person name="Klingl A."/>
            <person name="Poehlein A."/>
            <person name="Daniel R."/>
            <person name="Brune A."/>
        </authorList>
    </citation>
    <scope>NUCLEOTIDE SEQUENCE [LARGE SCALE GENOMIC DNA]</scope>
    <source>
        <strain evidence="8">Mpt1</strain>
    </source>
</reference>
<dbReference type="STRING" id="1577791.Mpt1_c05290"/>
<accession>A0A0A7LBG9</accession>
<feature type="domain" description="Flavoprotein" evidence="6">
    <location>
        <begin position="1"/>
        <end position="168"/>
    </location>
</feature>
<evidence type="ECO:0000256" key="3">
    <source>
        <dbReference type="ARBA" id="ARBA00022643"/>
    </source>
</evidence>
<evidence type="ECO:0000256" key="4">
    <source>
        <dbReference type="ARBA" id="ARBA00022679"/>
    </source>
</evidence>
<dbReference type="GO" id="GO:0106141">
    <property type="term" value="F:flavin prenyltransferase activity"/>
    <property type="evidence" value="ECO:0007669"/>
    <property type="project" value="UniProtKB-EC"/>
</dbReference>
<proteinExistence type="inferred from homology"/>
<feature type="binding site" evidence="5">
    <location>
        <position position="118"/>
    </location>
    <ligand>
        <name>FMN</name>
        <dbReference type="ChEBI" id="CHEBI:58210"/>
    </ligand>
</feature>
<dbReference type="InterPro" id="IPR036551">
    <property type="entry name" value="Flavin_trans-like"/>
</dbReference>
<protein>
    <recommendedName>
        <fullName evidence="5">Flavin prenyltransferase UbiX</fullName>
        <ecNumber evidence="5">2.5.1.129</ecNumber>
    </recommendedName>
</protein>
<dbReference type="AlphaFoldDB" id="A0A0A7LBG9"/>
<feature type="binding site" evidence="5">
    <location>
        <position position="148"/>
    </location>
    <ligand>
        <name>dimethylallyl phosphate</name>
        <dbReference type="ChEBI" id="CHEBI:88052"/>
    </ligand>
</feature>
<keyword evidence="1 5" id="KW-0637">Prenyltransferase</keyword>
<dbReference type="HAMAP" id="MF_01984">
    <property type="entry name" value="ubiX_pad"/>
    <property type="match status" value="1"/>
</dbReference>
<dbReference type="NCBIfam" id="NF004685">
    <property type="entry name" value="PRK06029.1"/>
    <property type="match status" value="1"/>
</dbReference>
<feature type="binding site" evidence="5">
    <location>
        <begin position="83"/>
        <end position="86"/>
    </location>
    <ligand>
        <name>FMN</name>
        <dbReference type="ChEBI" id="CHEBI:58210"/>
    </ligand>
</feature>
<dbReference type="NCBIfam" id="TIGR00421">
    <property type="entry name" value="ubiX_pad"/>
    <property type="match status" value="1"/>
</dbReference>
<dbReference type="EC" id="2.5.1.129" evidence="5"/>
<feature type="binding site" evidence="5">
    <location>
        <begin position="9"/>
        <end position="11"/>
    </location>
    <ligand>
        <name>FMN</name>
        <dbReference type="ChEBI" id="CHEBI:58210"/>
    </ligand>
</feature>
<keyword evidence="4 5" id="KW-0808">Transferase</keyword>
<sequence>MRSVVAITGASGSIYGVRLLRELPGEKILVMSKAAKMILPEEMGMSVEQAEAMADKVFDDDDLFASISSGSYHYDCLFVAPCSESSVAKFASGISDTLISRAVAVSIKEGRKVILVVRETPKSAIMLENELKLARCGVVIMDANPGFYPKPGSVEDMVDFVVGKCLDRVGIDHNLYKRWE</sequence>
<keyword evidence="3 5" id="KW-0288">FMN</keyword>
<comment type="similarity">
    <text evidence="5">Belongs to the UbiX/PAD1 family.</text>
</comment>
<dbReference type="InterPro" id="IPR004507">
    <property type="entry name" value="UbiX-like"/>
</dbReference>
<evidence type="ECO:0000256" key="1">
    <source>
        <dbReference type="ARBA" id="ARBA00022602"/>
    </source>
</evidence>
<evidence type="ECO:0000256" key="2">
    <source>
        <dbReference type="ARBA" id="ARBA00022630"/>
    </source>
</evidence>
<comment type="function">
    <text evidence="5">Flavin prenyltransferase that catalyzes the synthesis of the prenylated FMN cofactor (prenyl-FMN) for 4-hydroxy-3-polyprenylbenzoic acid decarboxylase UbiD. The prenyltransferase is metal-independent and links a dimethylallyl moiety from dimethylallyl monophosphate (DMAP) to the flavin N5 and C6 atoms of FMN.</text>
</comment>
<keyword evidence="8" id="KW-1185">Reference proteome</keyword>
<keyword evidence="2 5" id="KW-0285">Flavoprotein</keyword>
<dbReference type="Pfam" id="PF02441">
    <property type="entry name" value="Flavoprotein"/>
    <property type="match status" value="1"/>
</dbReference>
<comment type="catalytic activity">
    <reaction evidence="5">
        <text>dimethylallyl phosphate + FMNH2 = prenylated FMNH2 + phosphate</text>
        <dbReference type="Rhea" id="RHEA:37743"/>
        <dbReference type="ChEBI" id="CHEBI:43474"/>
        <dbReference type="ChEBI" id="CHEBI:57618"/>
        <dbReference type="ChEBI" id="CHEBI:87467"/>
        <dbReference type="ChEBI" id="CHEBI:88052"/>
        <dbReference type="EC" id="2.5.1.129"/>
    </reaction>
</comment>
<gene>
    <name evidence="5" type="primary">ubiX</name>
    <name evidence="7" type="ORF">Mpt1_c05290</name>
</gene>
<comment type="caution">
    <text evidence="5">Lacks conserved residue(s) required for the propagation of feature annotation.</text>
</comment>
<feature type="binding site" evidence="5">
    <location>
        <position position="32"/>
    </location>
    <ligand>
        <name>FMN</name>
        <dbReference type="ChEBI" id="CHEBI:58210"/>
    </ligand>
</feature>
<dbReference type="EMBL" id="CP010070">
    <property type="protein sequence ID" value="AIZ56419.1"/>
    <property type="molecule type" value="Genomic_DNA"/>
</dbReference>
<dbReference type="SUPFAM" id="SSF52507">
    <property type="entry name" value="Homo-oligomeric flavin-containing Cys decarboxylases, HFCD"/>
    <property type="match status" value="1"/>
</dbReference>
<dbReference type="HOGENOM" id="CLU_074522_0_1_2"/>
<evidence type="ECO:0000259" key="6">
    <source>
        <dbReference type="Pfam" id="PF02441"/>
    </source>
</evidence>
<organism evidence="7 8">
    <name type="scientific">Candidatus Methanoplasma termitum</name>
    <dbReference type="NCBI Taxonomy" id="1577791"/>
    <lineage>
        <taxon>Archaea</taxon>
        <taxon>Methanobacteriati</taxon>
        <taxon>Thermoplasmatota</taxon>
        <taxon>Thermoplasmata</taxon>
        <taxon>Methanomassiliicoccales</taxon>
        <taxon>Methanomassiliicoccaceae</taxon>
        <taxon>Candidatus Methanoplasma</taxon>
    </lineage>
</organism>
<dbReference type="OrthoDB" id="9540at2157"/>
<dbReference type="Proteomes" id="UP000030787">
    <property type="component" value="Chromosome"/>
</dbReference>
<dbReference type="InterPro" id="IPR003382">
    <property type="entry name" value="Flavoprotein"/>
</dbReference>
<name>A0A0A7LBG9_9ARCH</name>
<dbReference type="Gene3D" id="3.40.50.1950">
    <property type="entry name" value="Flavin prenyltransferase-like"/>
    <property type="match status" value="1"/>
</dbReference>
<dbReference type="KEGG" id="mear:Mpt1_c05290"/>